<name>A0A841H6S2_9BACT</name>
<dbReference type="Gene3D" id="3.30.450.20">
    <property type="entry name" value="PAS domain"/>
    <property type="match status" value="2"/>
</dbReference>
<dbReference type="SMART" id="SM00091">
    <property type="entry name" value="PAS"/>
    <property type="match status" value="1"/>
</dbReference>
<evidence type="ECO:0000256" key="6">
    <source>
        <dbReference type="SAM" id="Coils"/>
    </source>
</evidence>
<dbReference type="InterPro" id="IPR003661">
    <property type="entry name" value="HisK_dim/P_dom"/>
</dbReference>
<evidence type="ECO:0000259" key="9">
    <source>
        <dbReference type="PROSITE" id="PS50112"/>
    </source>
</evidence>
<dbReference type="PROSITE" id="PS50109">
    <property type="entry name" value="HIS_KIN"/>
    <property type="match status" value="1"/>
</dbReference>
<protein>
    <recommendedName>
        <fullName evidence="2">histidine kinase</fullName>
        <ecNumber evidence="2">2.7.13.3</ecNumber>
    </recommendedName>
</protein>
<evidence type="ECO:0000256" key="5">
    <source>
        <dbReference type="ARBA" id="ARBA00022777"/>
    </source>
</evidence>
<dbReference type="SUPFAM" id="SSF55874">
    <property type="entry name" value="ATPase domain of HSP90 chaperone/DNA topoisomerase II/histidine kinase"/>
    <property type="match status" value="1"/>
</dbReference>
<evidence type="ECO:0000256" key="1">
    <source>
        <dbReference type="ARBA" id="ARBA00000085"/>
    </source>
</evidence>
<dbReference type="SMART" id="SM00065">
    <property type="entry name" value="GAF"/>
    <property type="match status" value="1"/>
</dbReference>
<dbReference type="Pfam" id="PF13188">
    <property type="entry name" value="PAS_8"/>
    <property type="match status" value="1"/>
</dbReference>
<proteinExistence type="predicted"/>
<dbReference type="InterPro" id="IPR035965">
    <property type="entry name" value="PAS-like_dom_sf"/>
</dbReference>
<feature type="coiled-coil region" evidence="6">
    <location>
        <begin position="103"/>
        <end position="130"/>
    </location>
</feature>
<gene>
    <name evidence="11" type="ORF">HNQ61_005216</name>
</gene>
<dbReference type="FunFam" id="3.30.565.10:FF:000010">
    <property type="entry name" value="Sensor histidine kinase RcsC"/>
    <property type="match status" value="1"/>
</dbReference>
<dbReference type="Gene3D" id="1.10.287.130">
    <property type="match status" value="1"/>
</dbReference>
<dbReference type="InterPro" id="IPR036097">
    <property type="entry name" value="HisK_dim/P_sf"/>
</dbReference>
<comment type="caution">
    <text evidence="11">The sequence shown here is derived from an EMBL/GenBank/DDBJ whole genome shotgun (WGS) entry which is preliminary data.</text>
</comment>
<dbReference type="CDD" id="cd16922">
    <property type="entry name" value="HATPase_EvgS-ArcB-TorS-like"/>
    <property type="match status" value="1"/>
</dbReference>
<feature type="region of interest" description="Disordered" evidence="7">
    <location>
        <begin position="517"/>
        <end position="543"/>
    </location>
</feature>
<dbReference type="SUPFAM" id="SSF55781">
    <property type="entry name" value="GAF domain-like"/>
    <property type="match status" value="1"/>
</dbReference>
<feature type="domain" description="PAS" evidence="9">
    <location>
        <begin position="2"/>
        <end position="55"/>
    </location>
</feature>
<comment type="catalytic activity">
    <reaction evidence="1">
        <text>ATP + protein L-histidine = ADP + protein N-phospho-L-histidine.</text>
        <dbReference type="EC" id="2.7.13.3"/>
    </reaction>
</comment>
<reference evidence="11 12" key="1">
    <citation type="submission" date="2020-08" db="EMBL/GenBank/DDBJ databases">
        <title>Genomic Encyclopedia of Type Strains, Phase IV (KMG-IV): sequencing the most valuable type-strain genomes for metagenomic binning, comparative biology and taxonomic classification.</title>
        <authorList>
            <person name="Goeker M."/>
        </authorList>
    </citation>
    <scope>NUCLEOTIDE SEQUENCE [LARGE SCALE GENOMIC DNA]</scope>
    <source>
        <strain evidence="11 12">DSM 29007</strain>
    </source>
</reference>
<evidence type="ECO:0000256" key="2">
    <source>
        <dbReference type="ARBA" id="ARBA00012438"/>
    </source>
</evidence>
<dbReference type="NCBIfam" id="TIGR00229">
    <property type="entry name" value="sensory_box"/>
    <property type="match status" value="1"/>
</dbReference>
<keyword evidence="4" id="KW-0808">Transferase</keyword>
<evidence type="ECO:0000313" key="11">
    <source>
        <dbReference type="EMBL" id="MBB6073546.1"/>
    </source>
</evidence>
<accession>A0A841H6S2</accession>
<dbReference type="Pfam" id="PF02518">
    <property type="entry name" value="HATPase_c"/>
    <property type="match status" value="1"/>
</dbReference>
<dbReference type="SMART" id="SM00388">
    <property type="entry name" value="HisKA"/>
    <property type="match status" value="1"/>
</dbReference>
<sequence length="694" mass="74000">MNEASFRALVEASSDGILILERDGRVRFANPAAAALFGRTREEITGADLGLPVLEGESAEVDVVRGREAVSVEIRSAPLNWEGDPALVVSLRDITERRRAEERERQLIRAAAAQREAEAATERAEFLARAGAVLAASLEAGDALPRLAELAVPFLADFATVHAVHEDGTVERVADAARPPGPGRGWLAAAADAGRDAARVERGGAVRWTAGDAAGLTLPVMARDRAVAVLALGRAGAAREYGDAELVLAEQLAHRAALAVESARLYADAQAANVAKSQFLATMSHEIRTPINAVIGYADLLDAGLAGPLSAPAQNYLDRIQESSRHLLVVVNDILDLSKIEAGEMVVRGDPLPVRDAGEQAADLVAPLASAKGVRLRRAWECAEDEGCLGDPDRVEQVLINLLSNAVKFTPPGGTVTLCCRTALHPPPDSELRDGGAWVVLEVDDTGIGIAPEQLDAVFQPFVQVEGGHTREQGGTGLGLAISRRLARLMGGDLRVESEAGAGSRFSLWLRSAASPGSAVEVSEPREDAEEAAAAPRWPTAAGEVPGLGELGRRIAECADRVTRELAGRLPRELRVPGIARLTRMELENHLATYLLDVGKTMVTLDEAGGDPVLLRDGHQIQRLLAWKHADQRIRLGWNADDLRREHDLMRDIVLRVAAAEPAVDHPAAVEVLSRLLAEGEAVSLSRFRRSPAD</sequence>
<dbReference type="SUPFAM" id="SSF47384">
    <property type="entry name" value="Homodimeric domain of signal transducing histidine kinase"/>
    <property type="match status" value="1"/>
</dbReference>
<keyword evidence="6" id="KW-0175">Coiled coil</keyword>
<evidence type="ECO:0000259" key="10">
    <source>
        <dbReference type="PROSITE" id="PS50113"/>
    </source>
</evidence>
<dbReference type="AlphaFoldDB" id="A0A841H6S2"/>
<dbReference type="InterPro" id="IPR000014">
    <property type="entry name" value="PAS"/>
</dbReference>
<dbReference type="InterPro" id="IPR004358">
    <property type="entry name" value="Sig_transdc_His_kin-like_C"/>
</dbReference>
<dbReference type="GO" id="GO:0000155">
    <property type="term" value="F:phosphorelay sensor kinase activity"/>
    <property type="evidence" value="ECO:0007669"/>
    <property type="project" value="InterPro"/>
</dbReference>
<dbReference type="CDD" id="cd00130">
    <property type="entry name" value="PAS"/>
    <property type="match status" value="1"/>
</dbReference>
<dbReference type="SMART" id="SM00387">
    <property type="entry name" value="HATPase_c"/>
    <property type="match status" value="1"/>
</dbReference>
<evidence type="ECO:0000256" key="4">
    <source>
        <dbReference type="ARBA" id="ARBA00022679"/>
    </source>
</evidence>
<evidence type="ECO:0000313" key="12">
    <source>
        <dbReference type="Proteomes" id="UP000582837"/>
    </source>
</evidence>
<dbReference type="Proteomes" id="UP000582837">
    <property type="component" value="Unassembled WGS sequence"/>
</dbReference>
<dbReference type="PROSITE" id="PS50113">
    <property type="entry name" value="PAC"/>
    <property type="match status" value="1"/>
</dbReference>
<dbReference type="PANTHER" id="PTHR43047">
    <property type="entry name" value="TWO-COMPONENT HISTIDINE PROTEIN KINASE"/>
    <property type="match status" value="1"/>
</dbReference>
<feature type="domain" description="PAC" evidence="10">
    <location>
        <begin position="57"/>
        <end position="106"/>
    </location>
</feature>
<feature type="domain" description="Histidine kinase" evidence="8">
    <location>
        <begin position="282"/>
        <end position="514"/>
    </location>
</feature>
<dbReference type="Gene3D" id="3.30.450.40">
    <property type="match status" value="1"/>
</dbReference>
<dbReference type="InterPro" id="IPR036890">
    <property type="entry name" value="HATPase_C_sf"/>
</dbReference>
<dbReference type="EC" id="2.7.13.3" evidence="2"/>
<keyword evidence="12" id="KW-1185">Reference proteome</keyword>
<evidence type="ECO:0000259" key="8">
    <source>
        <dbReference type="PROSITE" id="PS50109"/>
    </source>
</evidence>
<dbReference type="InterPro" id="IPR003594">
    <property type="entry name" value="HATPase_dom"/>
</dbReference>
<dbReference type="EMBL" id="JACHIA010000025">
    <property type="protein sequence ID" value="MBB6073546.1"/>
    <property type="molecule type" value="Genomic_DNA"/>
</dbReference>
<evidence type="ECO:0000256" key="7">
    <source>
        <dbReference type="SAM" id="MobiDB-lite"/>
    </source>
</evidence>
<dbReference type="Pfam" id="PF00512">
    <property type="entry name" value="HisKA"/>
    <property type="match status" value="1"/>
</dbReference>
<dbReference type="InterPro" id="IPR003018">
    <property type="entry name" value="GAF"/>
</dbReference>
<dbReference type="RefSeq" id="WP_170038418.1">
    <property type="nucleotide sequence ID" value="NZ_JABDTL010000002.1"/>
</dbReference>
<keyword evidence="3" id="KW-0597">Phosphoprotein</keyword>
<keyword evidence="5 11" id="KW-0418">Kinase</keyword>
<evidence type="ECO:0000256" key="3">
    <source>
        <dbReference type="ARBA" id="ARBA00022553"/>
    </source>
</evidence>
<dbReference type="Gene3D" id="3.30.565.10">
    <property type="entry name" value="Histidine kinase-like ATPase, C-terminal domain"/>
    <property type="match status" value="1"/>
</dbReference>
<dbReference type="PRINTS" id="PR00344">
    <property type="entry name" value="BCTRLSENSOR"/>
</dbReference>
<dbReference type="SUPFAM" id="SSF55785">
    <property type="entry name" value="PYP-like sensor domain (PAS domain)"/>
    <property type="match status" value="1"/>
</dbReference>
<dbReference type="PROSITE" id="PS50112">
    <property type="entry name" value="PAS"/>
    <property type="match status" value="1"/>
</dbReference>
<dbReference type="InterPro" id="IPR000700">
    <property type="entry name" value="PAS-assoc_C"/>
</dbReference>
<dbReference type="CDD" id="cd00082">
    <property type="entry name" value="HisKA"/>
    <property type="match status" value="1"/>
</dbReference>
<feature type="compositionally biased region" description="Low complexity" evidence="7">
    <location>
        <begin position="532"/>
        <end position="543"/>
    </location>
</feature>
<organism evidence="11 12">
    <name type="scientific">Longimicrobium terrae</name>
    <dbReference type="NCBI Taxonomy" id="1639882"/>
    <lineage>
        <taxon>Bacteria</taxon>
        <taxon>Pseudomonadati</taxon>
        <taxon>Gemmatimonadota</taxon>
        <taxon>Longimicrobiia</taxon>
        <taxon>Longimicrobiales</taxon>
        <taxon>Longimicrobiaceae</taxon>
        <taxon>Longimicrobium</taxon>
    </lineage>
</organism>
<dbReference type="InterPro" id="IPR029016">
    <property type="entry name" value="GAF-like_dom_sf"/>
</dbReference>
<dbReference type="InterPro" id="IPR005467">
    <property type="entry name" value="His_kinase_dom"/>
</dbReference>